<evidence type="ECO:0000313" key="3">
    <source>
        <dbReference type="Proteomes" id="UP000887013"/>
    </source>
</evidence>
<keyword evidence="3" id="KW-1185">Reference proteome</keyword>
<sequence length="273" mass="31511">MYLLDIDGEKKLENQIEILTDDFTKVWTMLLLSDKEKLMEHKDLFLPNDVLSLQFECFFTTGITLKETEEIGKKCASPQNGSLSKEKTLCNITKSLKDDLKDLYIDGILSDFKLCSPTETFSVHKSILSARSPVFRAMLTHETKEKSSNKVEISDVDSDTLRRMILYMYTDVLEETHWEDVSKLYIAADKYEIPALRSQCSSILKNELDSINACRILILADIHQDLDLKQFVQDFILKSGVDVISSKEWQPLMENNLKLAADTMRQNWVKMYK</sequence>
<dbReference type="InterPro" id="IPR000210">
    <property type="entry name" value="BTB/POZ_dom"/>
</dbReference>
<dbReference type="Gene3D" id="3.30.710.10">
    <property type="entry name" value="Potassium Channel Kv1.1, Chain A"/>
    <property type="match status" value="1"/>
</dbReference>
<gene>
    <name evidence="2" type="primary">spoplb</name>
    <name evidence="2" type="ORF">NPIL_270161</name>
</gene>
<dbReference type="PANTHER" id="PTHR24413">
    <property type="entry name" value="SPECKLE-TYPE POZ PROTEIN"/>
    <property type="match status" value="1"/>
</dbReference>
<dbReference type="SUPFAM" id="SSF54695">
    <property type="entry name" value="POZ domain"/>
    <property type="match status" value="1"/>
</dbReference>
<feature type="domain" description="BTB" evidence="1">
    <location>
        <begin position="110"/>
        <end position="177"/>
    </location>
</feature>
<dbReference type="Gene3D" id="1.25.40.420">
    <property type="match status" value="1"/>
</dbReference>
<dbReference type="SMART" id="SM00225">
    <property type="entry name" value="BTB"/>
    <property type="match status" value="1"/>
</dbReference>
<dbReference type="EMBL" id="BMAW01088081">
    <property type="protein sequence ID" value="GFS33014.1"/>
    <property type="molecule type" value="Genomic_DNA"/>
</dbReference>
<dbReference type="OrthoDB" id="6431385at2759"/>
<comment type="caution">
    <text evidence="2">The sequence shown here is derived from an EMBL/GenBank/DDBJ whole genome shotgun (WGS) entry which is preliminary data.</text>
</comment>
<organism evidence="2 3">
    <name type="scientific">Nephila pilipes</name>
    <name type="common">Giant wood spider</name>
    <name type="synonym">Nephila maculata</name>
    <dbReference type="NCBI Taxonomy" id="299642"/>
    <lineage>
        <taxon>Eukaryota</taxon>
        <taxon>Metazoa</taxon>
        <taxon>Ecdysozoa</taxon>
        <taxon>Arthropoda</taxon>
        <taxon>Chelicerata</taxon>
        <taxon>Arachnida</taxon>
        <taxon>Araneae</taxon>
        <taxon>Araneomorphae</taxon>
        <taxon>Entelegynae</taxon>
        <taxon>Araneoidea</taxon>
        <taxon>Nephilidae</taxon>
        <taxon>Nephila</taxon>
    </lineage>
</organism>
<name>A0A8X6M931_NEPPI</name>
<protein>
    <submittedName>
        <fullName evidence="2">Speckle-type POZ protein-like B</fullName>
    </submittedName>
</protein>
<accession>A0A8X6M931</accession>
<dbReference type="CDD" id="cd18186">
    <property type="entry name" value="BTB_POZ_ZBTB_KLHL-like"/>
    <property type="match status" value="1"/>
</dbReference>
<evidence type="ECO:0000259" key="1">
    <source>
        <dbReference type="PROSITE" id="PS50097"/>
    </source>
</evidence>
<dbReference type="Pfam" id="PF00651">
    <property type="entry name" value="BTB"/>
    <property type="match status" value="1"/>
</dbReference>
<dbReference type="AlphaFoldDB" id="A0A8X6M931"/>
<dbReference type="PROSITE" id="PS50097">
    <property type="entry name" value="BTB"/>
    <property type="match status" value="1"/>
</dbReference>
<dbReference type="Proteomes" id="UP000887013">
    <property type="component" value="Unassembled WGS sequence"/>
</dbReference>
<proteinExistence type="predicted"/>
<reference evidence="2" key="1">
    <citation type="submission" date="2020-08" db="EMBL/GenBank/DDBJ databases">
        <title>Multicomponent nature underlies the extraordinary mechanical properties of spider dragline silk.</title>
        <authorList>
            <person name="Kono N."/>
            <person name="Nakamura H."/>
            <person name="Mori M."/>
            <person name="Yoshida Y."/>
            <person name="Ohtoshi R."/>
            <person name="Malay A.D."/>
            <person name="Moran D.A.P."/>
            <person name="Tomita M."/>
            <person name="Numata K."/>
            <person name="Arakawa K."/>
        </authorList>
    </citation>
    <scope>NUCLEOTIDE SEQUENCE</scope>
</reference>
<dbReference type="InterPro" id="IPR011333">
    <property type="entry name" value="SKP1/BTB/POZ_sf"/>
</dbReference>
<evidence type="ECO:0000313" key="2">
    <source>
        <dbReference type="EMBL" id="GFS33014.1"/>
    </source>
</evidence>